<dbReference type="OrthoDB" id="9778516at2"/>
<evidence type="ECO:0000313" key="4">
    <source>
        <dbReference type="EMBL" id="TXK81335.1"/>
    </source>
</evidence>
<gene>
    <name evidence="4" type="ORF">FU839_09530</name>
</gene>
<evidence type="ECO:0000259" key="2">
    <source>
        <dbReference type="Pfam" id="PF05299"/>
    </source>
</evidence>
<comment type="caution">
    <text evidence="4">The sequence shown here is derived from an EMBL/GenBank/DDBJ whole genome shotgun (WGS) entry which is preliminary data.</text>
</comment>
<dbReference type="PIRSF" id="PIRSF016493">
    <property type="entry name" value="Glycyl_aminpptds"/>
    <property type="match status" value="1"/>
</dbReference>
<dbReference type="RefSeq" id="WP_147904157.1">
    <property type="nucleotide sequence ID" value="NZ_BAAAGC010000007.1"/>
</dbReference>
<dbReference type="Pfam" id="PF17899">
    <property type="entry name" value="Peptidase_M61_N"/>
    <property type="match status" value="1"/>
</dbReference>
<reference evidence="4 5" key="1">
    <citation type="submission" date="2019-08" db="EMBL/GenBank/DDBJ databases">
        <title>Draft genome analysis of Rheinheimera tangshanensis isolated from the roots of fresh rice plants (Oryza sativa).</title>
        <authorList>
            <person name="Yu Q."/>
            <person name="Qi Y."/>
            <person name="Zhang H."/>
            <person name="Pu J."/>
        </authorList>
    </citation>
    <scope>NUCLEOTIDE SEQUENCE [LARGE SCALE GENOMIC DNA]</scope>
    <source>
        <strain evidence="4 5">JA3-B52</strain>
    </source>
</reference>
<dbReference type="Gene3D" id="2.30.42.10">
    <property type="match status" value="1"/>
</dbReference>
<feature type="domain" description="Peptidase M61 catalytic" evidence="2">
    <location>
        <begin position="289"/>
        <end position="406"/>
    </location>
</feature>
<dbReference type="SUPFAM" id="SSF55486">
    <property type="entry name" value="Metalloproteases ('zincins'), catalytic domain"/>
    <property type="match status" value="1"/>
</dbReference>
<dbReference type="InterPro" id="IPR036034">
    <property type="entry name" value="PDZ_sf"/>
</dbReference>
<organism evidence="4 5">
    <name type="scientific">Rheinheimera tangshanensis</name>
    <dbReference type="NCBI Taxonomy" id="400153"/>
    <lineage>
        <taxon>Bacteria</taxon>
        <taxon>Pseudomonadati</taxon>
        <taxon>Pseudomonadota</taxon>
        <taxon>Gammaproteobacteria</taxon>
        <taxon>Chromatiales</taxon>
        <taxon>Chromatiaceae</taxon>
        <taxon>Rheinheimera</taxon>
    </lineage>
</organism>
<dbReference type="Gene3D" id="1.10.390.10">
    <property type="entry name" value="Neutral Protease Domain 2"/>
    <property type="match status" value="1"/>
</dbReference>
<dbReference type="AlphaFoldDB" id="A0A5C8LYS6"/>
<dbReference type="Pfam" id="PF05299">
    <property type="entry name" value="Peptidase_M61"/>
    <property type="match status" value="1"/>
</dbReference>
<accession>A0A5C8LYS6</accession>
<dbReference type="SUPFAM" id="SSF50156">
    <property type="entry name" value="PDZ domain-like"/>
    <property type="match status" value="1"/>
</dbReference>
<evidence type="ECO:0000259" key="3">
    <source>
        <dbReference type="Pfam" id="PF17899"/>
    </source>
</evidence>
<dbReference type="InterPro" id="IPR024191">
    <property type="entry name" value="Peptidase_M61"/>
</dbReference>
<evidence type="ECO:0000313" key="5">
    <source>
        <dbReference type="Proteomes" id="UP000321814"/>
    </source>
</evidence>
<sequence length="607" mass="68173">MRLLFALSSLTLLSFSLLATETPLKPAVSYQLSFSNRAHHEAAIQARFQGVSSANLLLSMSSASPGRYAPHAFAKNIYDLNATDSAGNLLPLQRISPSQWSVGQHDGTVIVRYRLYGDRGDGTYNQIDRTHAHLNMPATLLFAEDYAQRPASLRFDLPDPNWKVATQLQLHSDGSYMAPDLQYLMDSPVELSAYSQRSWKVADQQSQATIHLALHHQGTEQHFDTFVEKAKAVVAEQQKIFGEYPQFDYGQYLFIADYLPDVDGDGMEHRNSTILTDERSLKEANYAQIETLSHEFFHAWNVERLRPADLEPFDFHRANMSRNLWFAEGVTNYYGKLVLSRTGHFDLATYLDKTVTALNKVQQSPGRQFFAATGMSEMAPFVDAAISVDPTNYANSYISYYTFGEVLGLALDLTLRSQFEGLSLDLLMRKLWQEYGKVGRPYTEQDLQQALAELTANPDFAKNFFNHYVNGQQLPDFEALFVAMGLELAAAKPTQAFLTAATLVEQDKALKVDSNTLIGTPLYQAGVDKGDVLLTLGRYKLSSKAQWDKALARHQAGESAELRFRSRGKTYTTQVTFSADPSWVLTENKEATTAQLARRALWLKAQR</sequence>
<dbReference type="Proteomes" id="UP000321814">
    <property type="component" value="Unassembled WGS sequence"/>
</dbReference>
<dbReference type="EMBL" id="VRLR01000004">
    <property type="protein sequence ID" value="TXK81335.1"/>
    <property type="molecule type" value="Genomic_DNA"/>
</dbReference>
<dbReference type="InterPro" id="IPR040756">
    <property type="entry name" value="Peptidase_M61_N"/>
</dbReference>
<dbReference type="InterPro" id="IPR007963">
    <property type="entry name" value="Peptidase_M61_catalytic"/>
</dbReference>
<keyword evidence="1" id="KW-0732">Signal</keyword>
<keyword evidence="5" id="KW-1185">Reference proteome</keyword>
<proteinExistence type="predicted"/>
<name>A0A5C8LYS6_9GAMM</name>
<feature type="signal peptide" evidence="1">
    <location>
        <begin position="1"/>
        <end position="19"/>
    </location>
</feature>
<dbReference type="Gene3D" id="2.60.40.3650">
    <property type="match status" value="1"/>
</dbReference>
<evidence type="ECO:0000256" key="1">
    <source>
        <dbReference type="SAM" id="SignalP"/>
    </source>
</evidence>
<protein>
    <submittedName>
        <fullName evidence="4">M61 family metallopeptidase</fullName>
    </submittedName>
</protein>
<feature type="domain" description="Peptidase M61 N-terminal" evidence="3">
    <location>
        <begin position="29"/>
        <end position="192"/>
    </location>
</feature>
<dbReference type="InterPro" id="IPR027268">
    <property type="entry name" value="Peptidase_M4/M1_CTD_sf"/>
</dbReference>
<feature type="chain" id="PRO_5023134224" evidence="1">
    <location>
        <begin position="20"/>
        <end position="607"/>
    </location>
</feature>